<evidence type="ECO:0000313" key="3">
    <source>
        <dbReference type="RefSeq" id="XP_022301345.1"/>
    </source>
</evidence>
<accession>A0A8B8BD64</accession>
<keyword evidence="1" id="KW-0812">Transmembrane</keyword>
<gene>
    <name evidence="3" type="primary">LOC111109496</name>
</gene>
<sequence>MRPTLNLDMEAGIPDALNIKYGILAIVVLTGFGVVLFYIMQKDRKRSPGRDCCRKRKSAKENYAVKVLCGKIDANYQRCFERIIGEEYKINWMRKTPGNISKEKYVVLFKVKSRMPEDVEEVLKDLELEIEGKDLANNILFVAMHGQNEPVDVYKRIGSIHHPLQSFETINISLSGNYISDWHNDEEIKKGILAFISC</sequence>
<proteinExistence type="predicted"/>
<dbReference type="KEGG" id="cvn:111109496"/>
<keyword evidence="2" id="KW-1185">Reference proteome</keyword>
<organism evidence="2 3">
    <name type="scientific">Crassostrea virginica</name>
    <name type="common">Eastern oyster</name>
    <dbReference type="NCBI Taxonomy" id="6565"/>
    <lineage>
        <taxon>Eukaryota</taxon>
        <taxon>Metazoa</taxon>
        <taxon>Spiralia</taxon>
        <taxon>Lophotrochozoa</taxon>
        <taxon>Mollusca</taxon>
        <taxon>Bivalvia</taxon>
        <taxon>Autobranchia</taxon>
        <taxon>Pteriomorphia</taxon>
        <taxon>Ostreida</taxon>
        <taxon>Ostreoidea</taxon>
        <taxon>Ostreidae</taxon>
        <taxon>Crassostrea</taxon>
    </lineage>
</organism>
<dbReference type="RefSeq" id="XP_022301345.1">
    <property type="nucleotide sequence ID" value="XM_022445637.1"/>
</dbReference>
<evidence type="ECO:0000313" key="2">
    <source>
        <dbReference type="Proteomes" id="UP000694844"/>
    </source>
</evidence>
<keyword evidence="1" id="KW-1133">Transmembrane helix</keyword>
<evidence type="ECO:0000256" key="1">
    <source>
        <dbReference type="SAM" id="Phobius"/>
    </source>
</evidence>
<dbReference type="AlphaFoldDB" id="A0A8B8BD64"/>
<keyword evidence="1" id="KW-0472">Membrane</keyword>
<feature type="transmembrane region" description="Helical" evidence="1">
    <location>
        <begin position="20"/>
        <end position="40"/>
    </location>
</feature>
<reference evidence="3" key="1">
    <citation type="submission" date="2025-08" db="UniProtKB">
        <authorList>
            <consortium name="RefSeq"/>
        </authorList>
    </citation>
    <scope>IDENTIFICATION</scope>
    <source>
        <tissue evidence="3">Whole sample</tissue>
    </source>
</reference>
<dbReference type="Proteomes" id="UP000694844">
    <property type="component" value="Chromosome 8"/>
</dbReference>
<name>A0A8B8BD64_CRAVI</name>
<dbReference type="GeneID" id="111109496"/>
<protein>
    <submittedName>
        <fullName evidence="3">Uncharacterized protein LOC111109496</fullName>
    </submittedName>
</protein>